<reference evidence="3" key="3">
    <citation type="submission" date="2022-06" db="UniProtKB">
        <authorList>
            <consortium name="EnsemblPlants"/>
        </authorList>
    </citation>
    <scope>IDENTIFICATION</scope>
</reference>
<keyword evidence="4" id="KW-1185">Reference proteome</keyword>
<feature type="compositionally biased region" description="Polar residues" evidence="1">
    <location>
        <begin position="23"/>
        <end position="36"/>
    </location>
</feature>
<dbReference type="GO" id="GO:0009055">
    <property type="term" value="F:electron transfer activity"/>
    <property type="evidence" value="ECO:0007669"/>
    <property type="project" value="InterPro"/>
</dbReference>
<feature type="region of interest" description="Disordered" evidence="1">
    <location>
        <begin position="130"/>
        <end position="150"/>
    </location>
</feature>
<sequence>FRLRHEPPAFCFWPPPCISTSQEPHPLLPSTTSSEATRAGPWPPTSSPCSAGRLFTVGGTLWFASEAAEAGVAEAEFESCEAGDAIRTYTDGLSRVGLDDQGTRYFLSADPAKCKGGLKLRVDVRATVSPRSENRAATAAPAPSASSGTQAGAPCVASGLRVVLSVPGCMNTTIVLCLIGL</sequence>
<proteinExistence type="predicted"/>
<evidence type="ECO:0000313" key="4">
    <source>
        <dbReference type="Proteomes" id="UP000015106"/>
    </source>
</evidence>
<reference evidence="3" key="2">
    <citation type="submission" date="2018-03" db="EMBL/GenBank/DDBJ databases">
        <title>The Triticum urartu genome reveals the dynamic nature of wheat genome evolution.</title>
        <authorList>
            <person name="Ling H."/>
            <person name="Ma B."/>
            <person name="Shi X."/>
            <person name="Liu H."/>
            <person name="Dong L."/>
            <person name="Sun H."/>
            <person name="Cao Y."/>
            <person name="Gao Q."/>
            <person name="Zheng S."/>
            <person name="Li Y."/>
            <person name="Yu Y."/>
            <person name="Du H."/>
            <person name="Qi M."/>
            <person name="Li Y."/>
            <person name="Yu H."/>
            <person name="Cui Y."/>
            <person name="Wang N."/>
            <person name="Chen C."/>
            <person name="Wu H."/>
            <person name="Zhao Y."/>
            <person name="Zhang J."/>
            <person name="Li Y."/>
            <person name="Zhou W."/>
            <person name="Zhang B."/>
            <person name="Hu W."/>
            <person name="Eijk M."/>
            <person name="Tang J."/>
            <person name="Witsenboer H."/>
            <person name="Zhao S."/>
            <person name="Li Z."/>
            <person name="Zhang A."/>
            <person name="Wang D."/>
            <person name="Liang C."/>
        </authorList>
    </citation>
    <scope>NUCLEOTIDE SEQUENCE [LARGE SCALE GENOMIC DNA]</scope>
    <source>
        <strain evidence="3">cv. G1812</strain>
    </source>
</reference>
<name>A0A8R7UW84_TRIUA</name>
<evidence type="ECO:0000259" key="2">
    <source>
        <dbReference type="PROSITE" id="PS51485"/>
    </source>
</evidence>
<dbReference type="Gramene" id="TuG1812G0600003125.01.T01">
    <property type="protein sequence ID" value="TuG1812G0600003125.01.T01"/>
    <property type="gene ID" value="TuG1812G0600003125.01"/>
</dbReference>
<dbReference type="SUPFAM" id="SSF49503">
    <property type="entry name" value="Cupredoxins"/>
    <property type="match status" value="1"/>
</dbReference>
<dbReference type="AlphaFoldDB" id="A0A8R7UW84"/>
<accession>A0A8R7UW84</accession>
<protein>
    <recommendedName>
        <fullName evidence="2">Phytocyanin domain-containing protein</fullName>
    </recommendedName>
</protein>
<dbReference type="PROSITE" id="PS51485">
    <property type="entry name" value="PHYTOCYANIN"/>
    <property type="match status" value="1"/>
</dbReference>
<dbReference type="InterPro" id="IPR003245">
    <property type="entry name" value="Phytocyanin_dom"/>
</dbReference>
<dbReference type="EnsemblPlants" id="TuG1812G0600003125.01.T01">
    <property type="protein sequence ID" value="TuG1812G0600003125.01.T01"/>
    <property type="gene ID" value="TuG1812G0600003125.01"/>
</dbReference>
<feature type="compositionally biased region" description="Low complexity" evidence="1">
    <location>
        <begin position="136"/>
        <end position="150"/>
    </location>
</feature>
<reference evidence="4" key="1">
    <citation type="journal article" date="2013" name="Nature">
        <title>Draft genome of the wheat A-genome progenitor Triticum urartu.</title>
        <authorList>
            <person name="Ling H.Q."/>
            <person name="Zhao S."/>
            <person name="Liu D."/>
            <person name="Wang J."/>
            <person name="Sun H."/>
            <person name="Zhang C."/>
            <person name="Fan H."/>
            <person name="Li D."/>
            <person name="Dong L."/>
            <person name="Tao Y."/>
            <person name="Gao C."/>
            <person name="Wu H."/>
            <person name="Li Y."/>
            <person name="Cui Y."/>
            <person name="Guo X."/>
            <person name="Zheng S."/>
            <person name="Wang B."/>
            <person name="Yu K."/>
            <person name="Liang Q."/>
            <person name="Yang W."/>
            <person name="Lou X."/>
            <person name="Chen J."/>
            <person name="Feng M."/>
            <person name="Jian J."/>
            <person name="Zhang X."/>
            <person name="Luo G."/>
            <person name="Jiang Y."/>
            <person name="Liu J."/>
            <person name="Wang Z."/>
            <person name="Sha Y."/>
            <person name="Zhang B."/>
            <person name="Wu H."/>
            <person name="Tang D."/>
            <person name="Shen Q."/>
            <person name="Xue P."/>
            <person name="Zou S."/>
            <person name="Wang X."/>
            <person name="Liu X."/>
            <person name="Wang F."/>
            <person name="Yang Y."/>
            <person name="An X."/>
            <person name="Dong Z."/>
            <person name="Zhang K."/>
            <person name="Zhang X."/>
            <person name="Luo M.C."/>
            <person name="Dvorak J."/>
            <person name="Tong Y."/>
            <person name="Wang J."/>
            <person name="Yang H."/>
            <person name="Li Z."/>
            <person name="Wang D."/>
            <person name="Zhang A."/>
            <person name="Wang J."/>
        </authorList>
    </citation>
    <scope>NUCLEOTIDE SEQUENCE</scope>
    <source>
        <strain evidence="4">cv. G1812</strain>
    </source>
</reference>
<feature type="domain" description="Phytocyanin" evidence="2">
    <location>
        <begin position="32"/>
        <end position="126"/>
    </location>
</feature>
<dbReference type="Pfam" id="PF02298">
    <property type="entry name" value="Cu_bind_like"/>
    <property type="match status" value="1"/>
</dbReference>
<evidence type="ECO:0000256" key="1">
    <source>
        <dbReference type="SAM" id="MobiDB-lite"/>
    </source>
</evidence>
<organism evidence="3 4">
    <name type="scientific">Triticum urartu</name>
    <name type="common">Red wild einkorn</name>
    <name type="synonym">Crithodium urartu</name>
    <dbReference type="NCBI Taxonomy" id="4572"/>
    <lineage>
        <taxon>Eukaryota</taxon>
        <taxon>Viridiplantae</taxon>
        <taxon>Streptophyta</taxon>
        <taxon>Embryophyta</taxon>
        <taxon>Tracheophyta</taxon>
        <taxon>Spermatophyta</taxon>
        <taxon>Magnoliopsida</taxon>
        <taxon>Liliopsida</taxon>
        <taxon>Poales</taxon>
        <taxon>Poaceae</taxon>
        <taxon>BOP clade</taxon>
        <taxon>Pooideae</taxon>
        <taxon>Triticodae</taxon>
        <taxon>Triticeae</taxon>
        <taxon>Triticinae</taxon>
        <taxon>Triticum</taxon>
    </lineage>
</organism>
<evidence type="ECO:0000313" key="3">
    <source>
        <dbReference type="EnsemblPlants" id="TuG1812G0600003125.01.T01"/>
    </source>
</evidence>
<dbReference type="Gene3D" id="2.60.40.420">
    <property type="entry name" value="Cupredoxins - blue copper proteins"/>
    <property type="match status" value="1"/>
</dbReference>
<dbReference type="Proteomes" id="UP000015106">
    <property type="component" value="Chromosome 6"/>
</dbReference>
<dbReference type="InterPro" id="IPR008972">
    <property type="entry name" value="Cupredoxin"/>
</dbReference>
<feature type="region of interest" description="Disordered" evidence="1">
    <location>
        <begin position="23"/>
        <end position="47"/>
    </location>
</feature>